<dbReference type="Proteomes" id="UP000644147">
    <property type="component" value="Unassembled WGS sequence"/>
</dbReference>
<proteinExistence type="predicted"/>
<gene>
    <name evidence="2" type="ORF">I5M27_06670</name>
</gene>
<accession>A0ABS1BZS9</accession>
<sequence>MLKRFLFLLAAVFCITEISSAQNQVSIAENTNQNAGYFNTTELSFSKGFLKENTSFYTGLQTINGYRFNKHISAGIGVGVDQYFYENYNENGYKTGETYLPVFTDMRVHFGKGKTQPFFSQAVGYMFCIRQLTEFRDSEYYNNIGGIMINPAFGVTTALSEKTALNFSLGYRFQEVTIKNIPYYYYNSYPFYQSVTWSAHYLTLKAGLTF</sequence>
<evidence type="ECO:0008006" key="4">
    <source>
        <dbReference type="Google" id="ProtNLM"/>
    </source>
</evidence>
<keyword evidence="1" id="KW-0732">Signal</keyword>
<organism evidence="2 3">
    <name type="scientific">Adhaeribacter terrigena</name>
    <dbReference type="NCBI Taxonomy" id="2793070"/>
    <lineage>
        <taxon>Bacteria</taxon>
        <taxon>Pseudomonadati</taxon>
        <taxon>Bacteroidota</taxon>
        <taxon>Cytophagia</taxon>
        <taxon>Cytophagales</taxon>
        <taxon>Hymenobacteraceae</taxon>
        <taxon>Adhaeribacter</taxon>
    </lineage>
</organism>
<feature type="chain" id="PRO_5045322597" description="Outer membrane protein beta-barrel domain-containing protein" evidence="1">
    <location>
        <begin position="22"/>
        <end position="210"/>
    </location>
</feature>
<evidence type="ECO:0000256" key="1">
    <source>
        <dbReference type="SAM" id="SignalP"/>
    </source>
</evidence>
<comment type="caution">
    <text evidence="2">The sequence shown here is derived from an EMBL/GenBank/DDBJ whole genome shotgun (WGS) entry which is preliminary data.</text>
</comment>
<name>A0ABS1BZS9_9BACT</name>
<evidence type="ECO:0000313" key="3">
    <source>
        <dbReference type="Proteomes" id="UP000644147"/>
    </source>
</evidence>
<dbReference type="RefSeq" id="WP_200505401.1">
    <property type="nucleotide sequence ID" value="NZ_JAEHFX010000002.1"/>
</dbReference>
<dbReference type="EMBL" id="JAEHFX010000002">
    <property type="protein sequence ID" value="MBK0402661.1"/>
    <property type="molecule type" value="Genomic_DNA"/>
</dbReference>
<keyword evidence="3" id="KW-1185">Reference proteome</keyword>
<evidence type="ECO:0000313" key="2">
    <source>
        <dbReference type="EMBL" id="MBK0402661.1"/>
    </source>
</evidence>
<protein>
    <recommendedName>
        <fullName evidence="4">Outer membrane protein beta-barrel domain-containing protein</fullName>
    </recommendedName>
</protein>
<feature type="signal peptide" evidence="1">
    <location>
        <begin position="1"/>
        <end position="21"/>
    </location>
</feature>
<reference evidence="2 3" key="1">
    <citation type="submission" date="2020-12" db="EMBL/GenBank/DDBJ databases">
        <title>Bacterial novel species Adhaeribacter sp. BT258 isolated from soil.</title>
        <authorList>
            <person name="Jung H.-Y."/>
        </authorList>
    </citation>
    <scope>NUCLEOTIDE SEQUENCE [LARGE SCALE GENOMIC DNA]</scope>
    <source>
        <strain evidence="2 3">BT258</strain>
    </source>
</reference>